<accession>A0A174YN76</accession>
<organism evidence="1 2">
    <name type="scientific">Lachnospira eligens</name>
    <dbReference type="NCBI Taxonomy" id="39485"/>
    <lineage>
        <taxon>Bacteria</taxon>
        <taxon>Bacillati</taxon>
        <taxon>Bacillota</taxon>
        <taxon>Clostridia</taxon>
        <taxon>Lachnospirales</taxon>
        <taxon>Lachnospiraceae</taxon>
        <taxon>Lachnospira</taxon>
    </lineage>
</organism>
<evidence type="ECO:0000313" key="1">
    <source>
        <dbReference type="EMBL" id="CUQ76555.1"/>
    </source>
</evidence>
<evidence type="ECO:0000313" key="2">
    <source>
        <dbReference type="Proteomes" id="UP000095621"/>
    </source>
</evidence>
<protein>
    <submittedName>
        <fullName evidence="1">RNA polymerase sigma factor, sigma-70 family</fullName>
    </submittedName>
</protein>
<reference evidence="1 2" key="1">
    <citation type="submission" date="2015-09" db="EMBL/GenBank/DDBJ databases">
        <authorList>
            <consortium name="Pathogen Informatics"/>
        </authorList>
    </citation>
    <scope>NUCLEOTIDE SEQUENCE [LARGE SCALE GENOMIC DNA]</scope>
    <source>
        <strain evidence="1 2">2789STDY5834875</strain>
    </source>
</reference>
<gene>
    <name evidence="1" type="ORF">ERS852490_01123</name>
</gene>
<dbReference type="AlphaFoldDB" id="A0A174YN76"/>
<dbReference type="Proteomes" id="UP000095621">
    <property type="component" value="Unassembled WGS sequence"/>
</dbReference>
<proteinExistence type="predicted"/>
<dbReference type="InterPro" id="IPR013324">
    <property type="entry name" value="RNA_pol_sigma_r3/r4-like"/>
</dbReference>
<dbReference type="OrthoDB" id="2040527at2"/>
<dbReference type="EMBL" id="CZBU01000002">
    <property type="protein sequence ID" value="CUQ76555.1"/>
    <property type="molecule type" value="Genomic_DNA"/>
</dbReference>
<sequence length="177" mass="21173">MENKERLKPLTMEQRKFAEDNYRLIMEFLKKSKLDSEEYFDVAVFGYLLSVEIYLNDIDLQRKCKFEAVSYMYMRREMYLYFRTRKRNSAIGNNTSLDIMETNVADSSPMESITSLEYMEMIKQIQGRLTEEQWKIFSDKAKGYSLREISANHGINEKRIYKQFGKIKQIVAEIMEI</sequence>
<dbReference type="RefSeq" id="WP_055215225.1">
    <property type="nucleotide sequence ID" value="NZ_CZBU01000002.1"/>
</dbReference>
<dbReference type="SUPFAM" id="SSF88659">
    <property type="entry name" value="Sigma3 and sigma4 domains of RNA polymerase sigma factors"/>
    <property type="match status" value="1"/>
</dbReference>
<name>A0A174YN76_9FIRM</name>